<name>A0ABW4LFA4_9MICO</name>
<feature type="domain" description="Transcription regulator PadR N-terminal" evidence="1">
    <location>
        <begin position="7"/>
        <end position="77"/>
    </location>
</feature>
<evidence type="ECO:0000259" key="1">
    <source>
        <dbReference type="Pfam" id="PF03551"/>
    </source>
</evidence>
<dbReference type="InterPro" id="IPR018309">
    <property type="entry name" value="Tscrpt_reg_PadR_C"/>
</dbReference>
<evidence type="ECO:0000259" key="2">
    <source>
        <dbReference type="Pfam" id="PF10400"/>
    </source>
</evidence>
<dbReference type="InterPro" id="IPR036390">
    <property type="entry name" value="WH_DNA-bd_sf"/>
</dbReference>
<dbReference type="SUPFAM" id="SSF46785">
    <property type="entry name" value="Winged helix' DNA-binding domain"/>
    <property type="match status" value="1"/>
</dbReference>
<keyword evidence="4" id="KW-1185">Reference proteome</keyword>
<comment type="caution">
    <text evidence="3">The sequence shown here is derived from an EMBL/GenBank/DDBJ whole genome shotgun (WGS) entry which is preliminary data.</text>
</comment>
<dbReference type="Gene3D" id="1.10.10.10">
    <property type="entry name" value="Winged helix-like DNA-binding domain superfamily/Winged helix DNA-binding domain"/>
    <property type="match status" value="1"/>
</dbReference>
<dbReference type="Pfam" id="PF10400">
    <property type="entry name" value="Vir_act_alpha_C"/>
    <property type="match status" value="1"/>
</dbReference>
<dbReference type="EMBL" id="JBHUEA010000014">
    <property type="protein sequence ID" value="MFD1721913.1"/>
    <property type="molecule type" value="Genomic_DNA"/>
</dbReference>
<protein>
    <submittedName>
        <fullName evidence="3">PadR family transcriptional regulator</fullName>
    </submittedName>
</protein>
<dbReference type="PANTHER" id="PTHR43252">
    <property type="entry name" value="TRANSCRIPTIONAL REGULATOR YQJI"/>
    <property type="match status" value="1"/>
</dbReference>
<accession>A0ABW4LFA4</accession>
<reference evidence="4" key="1">
    <citation type="journal article" date="2019" name="Int. J. Syst. Evol. Microbiol.">
        <title>The Global Catalogue of Microorganisms (GCM) 10K type strain sequencing project: providing services to taxonomists for standard genome sequencing and annotation.</title>
        <authorList>
            <consortium name="The Broad Institute Genomics Platform"/>
            <consortium name="The Broad Institute Genome Sequencing Center for Infectious Disease"/>
            <person name="Wu L."/>
            <person name="Ma J."/>
        </authorList>
    </citation>
    <scope>NUCLEOTIDE SEQUENCE [LARGE SCALE GENOMIC DNA]</scope>
    <source>
        <strain evidence="4">CGMCC 1.12471</strain>
    </source>
</reference>
<proteinExistence type="predicted"/>
<dbReference type="Pfam" id="PF03551">
    <property type="entry name" value="PadR"/>
    <property type="match status" value="1"/>
</dbReference>
<dbReference type="InterPro" id="IPR036388">
    <property type="entry name" value="WH-like_DNA-bd_sf"/>
</dbReference>
<gene>
    <name evidence="3" type="ORF">ACFSBI_10145</name>
</gene>
<dbReference type="Proteomes" id="UP001597347">
    <property type="component" value="Unassembled WGS sequence"/>
</dbReference>
<organism evidence="3 4">
    <name type="scientific">Amnibacterium endophyticum</name>
    <dbReference type="NCBI Taxonomy" id="2109337"/>
    <lineage>
        <taxon>Bacteria</taxon>
        <taxon>Bacillati</taxon>
        <taxon>Actinomycetota</taxon>
        <taxon>Actinomycetes</taxon>
        <taxon>Micrococcales</taxon>
        <taxon>Microbacteriaceae</taxon>
        <taxon>Amnibacterium</taxon>
    </lineage>
</organism>
<evidence type="ECO:0000313" key="4">
    <source>
        <dbReference type="Proteomes" id="UP001597347"/>
    </source>
</evidence>
<evidence type="ECO:0000313" key="3">
    <source>
        <dbReference type="EMBL" id="MFD1721913.1"/>
    </source>
</evidence>
<dbReference type="RefSeq" id="WP_377934571.1">
    <property type="nucleotide sequence ID" value="NZ_JBHUEA010000014.1"/>
</dbReference>
<sequence length="197" mass="21294">MSVRQSLLAILDQAPCYGYQLRGEFESRTGGTWPLNIGQVYTTLERLERDGLVDRDGADEQGRVRYAVTPAGSAEVATWLGSPVVRVQTRDELAMKLAVACTLPGLDVAALIQTQRTATMRALQELTRTKADQATPSTPADLAWSLVVESMLFAVEAEARWLDHAEATIARATRTGAIGAAPVAARPARTTAEEGRR</sequence>
<dbReference type="PANTHER" id="PTHR43252:SF6">
    <property type="entry name" value="NEGATIVE TRANSCRIPTION REGULATOR PADR"/>
    <property type="match status" value="1"/>
</dbReference>
<feature type="domain" description="Transcription regulator PadR C-terminal" evidence="2">
    <location>
        <begin position="89"/>
        <end position="169"/>
    </location>
</feature>
<dbReference type="InterPro" id="IPR005149">
    <property type="entry name" value="Tscrpt_reg_PadR_N"/>
</dbReference>